<dbReference type="Gene3D" id="3.30.565.10">
    <property type="entry name" value="Histidine kinase-like ATPase, C-terminal domain"/>
    <property type="match status" value="1"/>
</dbReference>
<feature type="transmembrane region" description="Helical" evidence="5">
    <location>
        <begin position="344"/>
        <end position="367"/>
    </location>
</feature>
<evidence type="ECO:0000259" key="6">
    <source>
        <dbReference type="PROSITE" id="PS50109"/>
    </source>
</evidence>
<protein>
    <recommendedName>
        <fullName evidence="2">histidine kinase</fullName>
        <ecNumber evidence="2">2.7.13.3</ecNumber>
    </recommendedName>
</protein>
<dbReference type="SUPFAM" id="SSF52172">
    <property type="entry name" value="CheY-like"/>
    <property type="match status" value="1"/>
</dbReference>
<evidence type="ECO:0000259" key="7">
    <source>
        <dbReference type="PROSITE" id="PS50110"/>
    </source>
</evidence>
<dbReference type="GO" id="GO:0000155">
    <property type="term" value="F:phosphorelay sensor kinase activity"/>
    <property type="evidence" value="ECO:0007669"/>
    <property type="project" value="InterPro"/>
</dbReference>
<dbReference type="SUPFAM" id="SSF53850">
    <property type="entry name" value="Periplasmic binding protein-like II"/>
    <property type="match status" value="1"/>
</dbReference>
<dbReference type="Proteomes" id="UP000199452">
    <property type="component" value="Unassembled WGS sequence"/>
</dbReference>
<name>A0A1G6M3M7_9BACT</name>
<keyword evidence="5" id="KW-1133">Transmembrane helix</keyword>
<evidence type="ECO:0000313" key="8">
    <source>
        <dbReference type="EMBL" id="SDC50123.1"/>
    </source>
</evidence>
<dbReference type="Pfam" id="PF02518">
    <property type="entry name" value="HATPase_c"/>
    <property type="match status" value="1"/>
</dbReference>
<reference evidence="8 9" key="1">
    <citation type="submission" date="2016-09" db="EMBL/GenBank/DDBJ databases">
        <authorList>
            <person name="Capua I."/>
            <person name="De Benedictis P."/>
            <person name="Joannis T."/>
            <person name="Lombin L.H."/>
            <person name="Cattoli G."/>
        </authorList>
    </citation>
    <scope>NUCLEOTIDE SEQUENCE [LARGE SCALE GENOMIC DNA]</scope>
    <source>
        <strain evidence="8 9">A7P-90m</strain>
    </source>
</reference>
<dbReference type="InterPro" id="IPR036097">
    <property type="entry name" value="HisK_dim/P_sf"/>
</dbReference>
<feature type="domain" description="Histidine kinase" evidence="6">
    <location>
        <begin position="422"/>
        <end position="641"/>
    </location>
</feature>
<evidence type="ECO:0000256" key="5">
    <source>
        <dbReference type="SAM" id="Phobius"/>
    </source>
</evidence>
<dbReference type="Gene3D" id="1.10.287.130">
    <property type="match status" value="1"/>
</dbReference>
<dbReference type="EC" id="2.7.13.3" evidence="2"/>
<evidence type="ECO:0000256" key="3">
    <source>
        <dbReference type="ARBA" id="ARBA00022553"/>
    </source>
</evidence>
<dbReference type="InterPro" id="IPR003594">
    <property type="entry name" value="HATPase_dom"/>
</dbReference>
<evidence type="ECO:0000256" key="4">
    <source>
        <dbReference type="PROSITE-ProRule" id="PRU00169"/>
    </source>
</evidence>
<dbReference type="Gene3D" id="3.40.190.10">
    <property type="entry name" value="Periplasmic binding protein-like II"/>
    <property type="match status" value="2"/>
</dbReference>
<dbReference type="EMBL" id="FMYP01000034">
    <property type="protein sequence ID" value="SDC50123.1"/>
    <property type="molecule type" value="Genomic_DNA"/>
</dbReference>
<dbReference type="InterPro" id="IPR001789">
    <property type="entry name" value="Sig_transdc_resp-reg_receiver"/>
</dbReference>
<dbReference type="InterPro" id="IPR050956">
    <property type="entry name" value="2C_system_His_kinase"/>
</dbReference>
<accession>A0A1G6M3M7</accession>
<dbReference type="SUPFAM" id="SSF47384">
    <property type="entry name" value="Homodimeric domain of signal transducing histidine kinase"/>
    <property type="match status" value="1"/>
</dbReference>
<sequence length="781" mass="88730">MVNQFPFRKLTKTKQLKTYLFQKCQPSILLIIVLLLSFSSTQAEEKVKLLLKWKHQFQFAGYYMAKEKGYYQEAGLDVEIKEAESEAYTIEKVLKGDYDFGISNSGIVVHYLNGEPVVVLCAICQRSPSVLIVKKSSGITTAKDLKNKNIMLGETAYAGEIYAMLKSSGLTMKDYNISAPSFSLNELLSGKIDALNAYLSNEPYFLQKFDIDYTVISPEDNGINFYADCLFSSESYITNNKATTDKFLEASLKGWKYALKHKDETANLILEKYNPTKIKEHLLFEAQILNTMIMPDLIKIGHMDGERWRSIAESYVKLGLSKQIKPLENFIYTPQISEKSTNPIFLIILGILFLAAAVTSGYFLYFLQKAKKDLRHAIALFKVERKDREKSSAELLETRTQLSLHLHEGKKFAEQRDVFLANLSHEIRTPMNAIVGFSNLVQKGQIEEEKYNEVFEIIQKNSLNLLKVIDNLVDLSKIQTGSLKIASTRVNIAKLLQESIETLQGEILPNLREKIRFKVEMPSTSIFIRTDEKKLKQAICGLAGSFSRILEEGEITIFVKEEGGTLLFVLREENKEISENEMRQLIEDQDVYTDSFQPLSEGISLNISLSREIIKLLNGNLWFEVSRDDGTSIYISIPFIAVAPIRTNNSETIQTYKMLEKLVVLVVEDDPSNSLLLKAILEKRGATVIIARNGREAINLALNNSQIQLVLMDIKLPEVNGLEATKAIKKEKPNLPIIAQTAYAMEEDRYRCLEAGCDDYIVKPIIQEELFQKLQEFSKKI</sequence>
<dbReference type="Pfam" id="PF09084">
    <property type="entry name" value="NMT1"/>
    <property type="match status" value="1"/>
</dbReference>
<dbReference type="SMART" id="SM00388">
    <property type="entry name" value="HisKA"/>
    <property type="match status" value="1"/>
</dbReference>
<dbReference type="PANTHER" id="PTHR43719">
    <property type="entry name" value="TWO-COMPONENT HISTIDINE KINASE"/>
    <property type="match status" value="1"/>
</dbReference>
<dbReference type="Gene3D" id="3.40.50.2300">
    <property type="match status" value="1"/>
</dbReference>
<evidence type="ECO:0000256" key="2">
    <source>
        <dbReference type="ARBA" id="ARBA00012438"/>
    </source>
</evidence>
<keyword evidence="9" id="KW-1185">Reference proteome</keyword>
<dbReference type="InterPro" id="IPR003661">
    <property type="entry name" value="HisK_dim/P_dom"/>
</dbReference>
<dbReference type="PROSITE" id="PS50110">
    <property type="entry name" value="RESPONSE_REGULATORY"/>
    <property type="match status" value="1"/>
</dbReference>
<dbReference type="PROSITE" id="PS50109">
    <property type="entry name" value="HIS_KIN"/>
    <property type="match status" value="1"/>
</dbReference>
<gene>
    <name evidence="8" type="ORF">SAMN05216323_103414</name>
</gene>
<dbReference type="Pfam" id="PF00512">
    <property type="entry name" value="HisKA"/>
    <property type="match status" value="1"/>
</dbReference>
<proteinExistence type="predicted"/>
<dbReference type="InterPro" id="IPR005467">
    <property type="entry name" value="His_kinase_dom"/>
</dbReference>
<dbReference type="SUPFAM" id="SSF55874">
    <property type="entry name" value="ATPase domain of HSP90 chaperone/DNA topoisomerase II/histidine kinase"/>
    <property type="match status" value="1"/>
</dbReference>
<keyword evidence="5" id="KW-0472">Membrane</keyword>
<dbReference type="PANTHER" id="PTHR43719:SF28">
    <property type="entry name" value="PEROXIDE STRESS-ACTIVATED HISTIDINE KINASE MAK1-RELATED"/>
    <property type="match status" value="1"/>
</dbReference>
<dbReference type="CDD" id="cd17546">
    <property type="entry name" value="REC_hyHK_CKI1_RcsC-like"/>
    <property type="match status" value="1"/>
</dbReference>
<evidence type="ECO:0000256" key="1">
    <source>
        <dbReference type="ARBA" id="ARBA00000085"/>
    </source>
</evidence>
<dbReference type="InterPro" id="IPR015168">
    <property type="entry name" value="SsuA/THI5"/>
</dbReference>
<dbReference type="InterPro" id="IPR036890">
    <property type="entry name" value="HATPase_C_sf"/>
</dbReference>
<dbReference type="AlphaFoldDB" id="A0A1G6M3M7"/>
<keyword evidence="5" id="KW-0812">Transmembrane</keyword>
<dbReference type="SMART" id="SM00448">
    <property type="entry name" value="REC"/>
    <property type="match status" value="1"/>
</dbReference>
<dbReference type="InterPro" id="IPR011006">
    <property type="entry name" value="CheY-like_superfamily"/>
</dbReference>
<dbReference type="OrthoDB" id="1522284at2"/>
<organism evidence="8 9">
    <name type="scientific">Williamwhitmania taraxaci</name>
    <dbReference type="NCBI Taxonomy" id="1640674"/>
    <lineage>
        <taxon>Bacteria</taxon>
        <taxon>Pseudomonadati</taxon>
        <taxon>Bacteroidota</taxon>
        <taxon>Bacteroidia</taxon>
        <taxon>Bacteroidales</taxon>
        <taxon>Williamwhitmaniaceae</taxon>
        <taxon>Williamwhitmania</taxon>
    </lineage>
</organism>
<comment type="catalytic activity">
    <reaction evidence="1">
        <text>ATP + protein L-histidine = ADP + protein N-phospho-L-histidine.</text>
        <dbReference type="EC" id="2.7.13.3"/>
    </reaction>
</comment>
<feature type="modified residue" description="4-aspartylphosphate" evidence="4">
    <location>
        <position position="713"/>
    </location>
</feature>
<dbReference type="Pfam" id="PF00072">
    <property type="entry name" value="Response_reg"/>
    <property type="match status" value="1"/>
</dbReference>
<keyword evidence="3 4" id="KW-0597">Phosphoprotein</keyword>
<dbReference type="CDD" id="cd00082">
    <property type="entry name" value="HisKA"/>
    <property type="match status" value="1"/>
</dbReference>
<feature type="domain" description="Response regulatory" evidence="7">
    <location>
        <begin position="663"/>
        <end position="778"/>
    </location>
</feature>
<evidence type="ECO:0000313" key="9">
    <source>
        <dbReference type="Proteomes" id="UP000199452"/>
    </source>
</evidence>
<dbReference type="STRING" id="1640674.SAMN05216323_103414"/>